<evidence type="ECO:0008006" key="4">
    <source>
        <dbReference type="Google" id="ProtNLM"/>
    </source>
</evidence>
<dbReference type="InterPro" id="IPR043129">
    <property type="entry name" value="ATPase_NBD"/>
</dbReference>
<dbReference type="GO" id="GO:0045944">
    <property type="term" value="P:positive regulation of transcription by RNA polymerase II"/>
    <property type="evidence" value="ECO:0007669"/>
    <property type="project" value="EnsemblFungi"/>
</dbReference>
<dbReference type="Proteomes" id="UP000005627">
    <property type="component" value="Chromosome 3"/>
</dbReference>
<dbReference type="GO" id="GO:0006337">
    <property type="term" value="P:nucleosome disassembly"/>
    <property type="evidence" value="ECO:0007669"/>
    <property type="project" value="EnsemblFungi"/>
</dbReference>
<comment type="similarity">
    <text evidence="1">Belongs to the actin family.</text>
</comment>
<reference evidence="2 3" key="1">
    <citation type="journal article" date="2011" name="Proc. Natl. Acad. Sci. U.S.A.">
        <title>Evolutionary erosion of yeast sex chromosomes by mating-type switching accidents.</title>
        <authorList>
            <person name="Gordon J.L."/>
            <person name="Armisen D."/>
            <person name="Proux-Wera E."/>
            <person name="Oheigeartaigh S.S."/>
            <person name="Byrne K.P."/>
            <person name="Wolfe K.H."/>
        </authorList>
    </citation>
    <scope>NUCLEOTIDE SEQUENCE [LARGE SCALE GENOMIC DNA]</scope>
    <source>
        <strain evidence="3">ATCC 10662 / CBS 1146 / NBRC 0425 / NCYC 2629 / NRRL Y-866</strain>
    </source>
</reference>
<dbReference type="SMART" id="SM00268">
    <property type="entry name" value="ACTIN"/>
    <property type="match status" value="1"/>
</dbReference>
<accession>G8ZRQ9</accession>
<dbReference type="Pfam" id="PF00022">
    <property type="entry name" value="Actin"/>
    <property type="match status" value="1"/>
</dbReference>
<proteinExistence type="inferred from homology"/>
<keyword evidence="3" id="KW-1185">Reference proteome</keyword>
<dbReference type="RefSeq" id="XP_003680412.1">
    <property type="nucleotide sequence ID" value="XM_003680364.1"/>
</dbReference>
<name>G8ZRQ9_TORDE</name>
<dbReference type="SUPFAM" id="SSF53067">
    <property type="entry name" value="Actin-like ATPase domain"/>
    <property type="match status" value="2"/>
</dbReference>
<dbReference type="eggNOG" id="KOG0679">
    <property type="taxonomic scope" value="Eukaryota"/>
</dbReference>
<dbReference type="FunCoup" id="G8ZRQ9">
    <property type="interactions" value="356"/>
</dbReference>
<dbReference type="GO" id="GO:0016586">
    <property type="term" value="C:RSC-type complex"/>
    <property type="evidence" value="ECO:0007669"/>
    <property type="project" value="EnsemblFungi"/>
</dbReference>
<organism evidence="2 3">
    <name type="scientific">Torulaspora delbrueckii</name>
    <name type="common">Yeast</name>
    <name type="synonym">Candida colliculosa</name>
    <dbReference type="NCBI Taxonomy" id="4950"/>
    <lineage>
        <taxon>Eukaryota</taxon>
        <taxon>Fungi</taxon>
        <taxon>Dikarya</taxon>
        <taxon>Ascomycota</taxon>
        <taxon>Saccharomycotina</taxon>
        <taxon>Saccharomycetes</taxon>
        <taxon>Saccharomycetales</taxon>
        <taxon>Saccharomycetaceae</taxon>
        <taxon>Torulaspora</taxon>
    </lineage>
</organism>
<dbReference type="HOGENOM" id="CLU_566415_0_0_1"/>
<gene>
    <name evidence="2" type="primary">TDEL0C03120</name>
    <name evidence="2" type="ORF">TDEL_0C03120</name>
</gene>
<dbReference type="GO" id="GO:0016514">
    <property type="term" value="C:SWI/SNF complex"/>
    <property type="evidence" value="ECO:0007669"/>
    <property type="project" value="EnsemblFungi"/>
</dbReference>
<sequence>MTMKKCVVIHNGSSSTVAGFSNMELPQSIISSSYVQKGNERVFGTFAMLDECESKEECEVYTIMDKNGMPYNWEALEAQWRYLYEYELKVDPQELPLVISVPATHSEIDPQVVENYFDLALNKLQVPALQIVVEPLAVALAMGKSSALVIDVGARGTTVTPIVDGTVVRSGVMKSRFGGDFLDYQVAKLLEEPLGSSSHEAWYNSATWIREFKSTMLQVCDKNLSELERYHRDQLLLQQQQQQQLGGAYHNYMTNPLTQKRNFLLKKNNKTVTLELRDCYRVCEYLFQPQLASPDYASRDGLGELLSRSIKKAAASVSAQGTPGGGQGASLVYNRHQPQLQPEQPSTTTTTASSATTEQVYAQLLTNVVITGSTSLVAGFEPRIVSELAVRFPQNKLATYANQIHLDRAVQGWIAMGAMAALPGWQLGQWHTRRELAG</sequence>
<protein>
    <recommendedName>
        <fullName evidence="4">Actin-related protein 7</fullName>
    </recommendedName>
</protein>
<evidence type="ECO:0000256" key="1">
    <source>
        <dbReference type="RuleBase" id="RU000487"/>
    </source>
</evidence>
<dbReference type="InParanoid" id="G8ZRQ9"/>
<dbReference type="AlphaFoldDB" id="G8ZRQ9"/>
<dbReference type="GO" id="GO:0005198">
    <property type="term" value="F:structural molecule activity"/>
    <property type="evidence" value="ECO:0007669"/>
    <property type="project" value="EnsemblFungi"/>
</dbReference>
<dbReference type="PANTHER" id="PTHR11937">
    <property type="entry name" value="ACTIN"/>
    <property type="match status" value="1"/>
</dbReference>
<dbReference type="GeneID" id="11500536"/>
<dbReference type="EMBL" id="HE616744">
    <property type="protein sequence ID" value="CCE91201.1"/>
    <property type="molecule type" value="Genomic_DNA"/>
</dbReference>
<dbReference type="GO" id="GO:0006368">
    <property type="term" value="P:transcription elongation by RNA polymerase II"/>
    <property type="evidence" value="ECO:0007669"/>
    <property type="project" value="EnsemblFungi"/>
</dbReference>
<dbReference type="InterPro" id="IPR004000">
    <property type="entry name" value="Actin"/>
</dbReference>
<dbReference type="STRING" id="1076872.G8ZRQ9"/>
<dbReference type="Gene3D" id="3.90.640.10">
    <property type="entry name" value="Actin, Chain A, domain 4"/>
    <property type="match status" value="1"/>
</dbReference>
<dbReference type="OrthoDB" id="5132116at2759"/>
<evidence type="ECO:0000313" key="3">
    <source>
        <dbReference type="Proteomes" id="UP000005627"/>
    </source>
</evidence>
<evidence type="ECO:0000313" key="2">
    <source>
        <dbReference type="EMBL" id="CCE91201.1"/>
    </source>
</evidence>
<dbReference type="KEGG" id="tdl:TDEL_0C03120"/>
<dbReference type="Gene3D" id="3.30.420.40">
    <property type="match status" value="2"/>
</dbReference>